<evidence type="ECO:0000313" key="1">
    <source>
        <dbReference type="EMBL" id="KKN39461.1"/>
    </source>
</evidence>
<dbReference type="EMBL" id="LAZR01001763">
    <property type="protein sequence ID" value="KKN39461.1"/>
    <property type="molecule type" value="Genomic_DNA"/>
</dbReference>
<reference evidence="1" key="1">
    <citation type="journal article" date="2015" name="Nature">
        <title>Complex archaea that bridge the gap between prokaryotes and eukaryotes.</title>
        <authorList>
            <person name="Spang A."/>
            <person name="Saw J.H."/>
            <person name="Jorgensen S.L."/>
            <person name="Zaremba-Niedzwiedzka K."/>
            <person name="Martijn J."/>
            <person name="Lind A.E."/>
            <person name="van Eijk R."/>
            <person name="Schleper C."/>
            <person name="Guy L."/>
            <person name="Ettema T.J."/>
        </authorList>
    </citation>
    <scope>NUCLEOTIDE SEQUENCE</scope>
</reference>
<organism evidence="1">
    <name type="scientific">marine sediment metagenome</name>
    <dbReference type="NCBI Taxonomy" id="412755"/>
    <lineage>
        <taxon>unclassified sequences</taxon>
        <taxon>metagenomes</taxon>
        <taxon>ecological metagenomes</taxon>
    </lineage>
</organism>
<gene>
    <name evidence="1" type="ORF">LCGC14_0743310</name>
</gene>
<sequence length="73" mass="7911">MNPIYIQLGISVLLELARRRAIADNDDEGKTDPVIVGINGLLNNHEQVIDPITDLKIVAYIADVVGDLLGTSK</sequence>
<protein>
    <submittedName>
        <fullName evidence="1">Uncharacterized protein</fullName>
    </submittedName>
</protein>
<accession>A0A0F9SR67</accession>
<comment type="caution">
    <text evidence="1">The sequence shown here is derived from an EMBL/GenBank/DDBJ whole genome shotgun (WGS) entry which is preliminary data.</text>
</comment>
<name>A0A0F9SR67_9ZZZZ</name>
<dbReference type="AlphaFoldDB" id="A0A0F9SR67"/>
<proteinExistence type="predicted"/>